<dbReference type="PANTHER" id="PTHR13774:SF32">
    <property type="entry name" value="ANTISENSE-ENHANCING SEQUENCE 1"/>
    <property type="match status" value="1"/>
</dbReference>
<dbReference type="PIRSF" id="PIRSF016184">
    <property type="entry name" value="PhzC_PhzF"/>
    <property type="match status" value="1"/>
</dbReference>
<proteinExistence type="inferred from homology"/>
<reference evidence="2 3" key="1">
    <citation type="journal article" date="2013" name="Int. J. Syst. Evol. Microbiol.">
        <title>Sphingomonas kyungheensis sp. nov., a bacterium with ginsenoside-converting activity isolated from soil of a ginseng field.</title>
        <authorList>
            <person name="Son H.M."/>
            <person name="Yang J.E."/>
            <person name="Park Y."/>
            <person name="Han C.K."/>
            <person name="Kim S.G."/>
            <person name="Kook M."/>
            <person name="Yi T.H."/>
        </authorList>
    </citation>
    <scope>NUCLEOTIDE SEQUENCE [LARGE SCALE GENOMIC DNA]</scope>
    <source>
        <strain evidence="2 3">LMG 26582</strain>
    </source>
</reference>
<accession>A0ABU8H209</accession>
<dbReference type="EMBL" id="JBBBDM010000003">
    <property type="protein sequence ID" value="MEI5687017.1"/>
    <property type="molecule type" value="Genomic_DNA"/>
</dbReference>
<evidence type="ECO:0000313" key="2">
    <source>
        <dbReference type="EMBL" id="MEI5687017.1"/>
    </source>
</evidence>
<dbReference type="Proteomes" id="UP001367771">
    <property type="component" value="Unassembled WGS sequence"/>
</dbReference>
<evidence type="ECO:0000256" key="1">
    <source>
        <dbReference type="ARBA" id="ARBA00008270"/>
    </source>
</evidence>
<dbReference type="PANTHER" id="PTHR13774">
    <property type="entry name" value="PHENAZINE BIOSYNTHESIS PROTEIN"/>
    <property type="match status" value="1"/>
</dbReference>
<dbReference type="Pfam" id="PF02567">
    <property type="entry name" value="PhzC-PhzF"/>
    <property type="match status" value="1"/>
</dbReference>
<evidence type="ECO:0000313" key="3">
    <source>
        <dbReference type="Proteomes" id="UP001367771"/>
    </source>
</evidence>
<protein>
    <submittedName>
        <fullName evidence="2">PhzF family phenazine biosynthesis protein</fullName>
    </submittedName>
</protein>
<dbReference type="Gene3D" id="3.10.310.10">
    <property type="entry name" value="Diaminopimelate Epimerase, Chain A, domain 1"/>
    <property type="match status" value="2"/>
</dbReference>
<name>A0ABU8H209_9SPHN</name>
<organism evidence="2 3">
    <name type="scientific">Sphingomonas kyungheensis</name>
    <dbReference type="NCBI Taxonomy" id="1069987"/>
    <lineage>
        <taxon>Bacteria</taxon>
        <taxon>Pseudomonadati</taxon>
        <taxon>Pseudomonadota</taxon>
        <taxon>Alphaproteobacteria</taxon>
        <taxon>Sphingomonadales</taxon>
        <taxon>Sphingomonadaceae</taxon>
        <taxon>Sphingomonas</taxon>
    </lineage>
</organism>
<comment type="similarity">
    <text evidence="1">Belongs to the PhzF family.</text>
</comment>
<dbReference type="InterPro" id="IPR003719">
    <property type="entry name" value="Phenazine_PhzF-like"/>
</dbReference>
<gene>
    <name evidence="2" type="ORF">V8201_07985</name>
</gene>
<dbReference type="RefSeq" id="WP_271300729.1">
    <property type="nucleotide sequence ID" value="NZ_JBBBDM010000003.1"/>
</dbReference>
<dbReference type="SUPFAM" id="SSF54506">
    <property type="entry name" value="Diaminopimelate epimerase-like"/>
    <property type="match status" value="1"/>
</dbReference>
<sequence length="280" mass="29524">MSRPFRLVDVFGTEPLTGNPLAVVTDAEGLTTDAMQAIAAWLNFSETAFLLPPTDPAADYRVRIFTMAQELPFAGHPTLGSAHAWLEAGGEPKRDGVIVQQCGVGPVTLRRDGDRLAFAAPPLLRGGRPDEADIARVAGLLRIDRTAIVDAAWADNGPGWIAVMLESAAAVLAVEPVRHHPEPVDIGIVGPHPPGAAVAFELRGLFTDAHGGLIEDPVTGSLNASVGQWLFASGRARGSYVAAQGTRLGRTGRIHVSQDEAGQVWVAGATRTLFSGRTHD</sequence>
<comment type="caution">
    <text evidence="2">The sequence shown here is derived from an EMBL/GenBank/DDBJ whole genome shotgun (WGS) entry which is preliminary data.</text>
</comment>
<dbReference type="NCBIfam" id="TIGR00654">
    <property type="entry name" value="PhzF_family"/>
    <property type="match status" value="1"/>
</dbReference>
<keyword evidence="3" id="KW-1185">Reference proteome</keyword>